<comment type="function">
    <text evidence="3">Regulates mitochondrial small subunit maturation by controlling 15S rRNA 5'-end processing. Localizes to the 5' precursor of the 15S rRNA in a position that is subsequently occupied by mS47 in the mature yeast mtSSU. Uses structure and sequence-specific RNA recognition, binding to a single-stranded region of the precursor and specifically recognizing bases -6 to -1. The exchange of Ccm1 for mS47 is coupled to the irreversible removal of precursor rRNA that is accompanied by conformational changes of the mitoribosomal proteins uS5m and mS26. These conformational changes signal completion of 5'-end rRNA processing through protection of the mature 5'-end of the 15S rRNA and stabilization of mS47. The removal of the 5' precursor together with the dissociation of Ccm1 may be catalyzed by the 5'-3' exoribonuclease Pet127. Involved in the specific removal of group I introns in mitochondrial encoded transcripts.</text>
</comment>
<evidence type="ECO:0000256" key="5">
    <source>
        <dbReference type="PROSITE-ProRule" id="PRU00708"/>
    </source>
</evidence>
<dbReference type="InterPro" id="IPR011990">
    <property type="entry name" value="TPR-like_helical_dom_sf"/>
</dbReference>
<comment type="subunit">
    <text evidence="4">Binds to mitochondrial small subunit 15S rRNA.</text>
</comment>
<sequence length="759" mass="86417">MLPRSCARSLKLATASWRTANRYTVLNRTLQQQPISNIFLCPVSSKRFLNNACLTHNVPTKGKNTIEKLKQAIHRRDLKQARCHLESVMQTGDIVSNTLTRSVLRKLLLMARNGTKQSDLEFITRVLRFMETRLGMSLEHYEYHALMYAYGVQKQPENACRVLKSMQEKGLDPNVYTYNTLIGCFKRANDLDRSLILFEEMKRKGVERDVGTYNTLIHQLSYNGKVDEACNLYREMTDDRITADAFTFSTLLKMCTKESLVDFGEDICRQIESCKVDIATVNAMLVFKAYLAKDLNSVLDLYHSLPTKYGYIRPDITTFNILIDSCLKFNNHAMALRMFQDMEKRKLRPDQVTYGTLLDAEAKSGNLSGALSLFRDMVARKIQPTGRILNSLANIASSAQADAKAIVDAVYLIEQHTAKGLELDTKAYNALLNGLAKNGFSARAQHLYDTVFRYSGKADIFTYTSLTLAYINDHRLEDAMDIYYTLRNHHQSHQTSNPSIRLDTRFYTTIINALADPDYDLYRPQLEEGYTVSGNGASDNTSSPMLAALALFNDMRQLHILPNAHTYTTILNACGKHKDSYVLEQIHNHIKMDIYFDPDIAVYNALMDAYNRVGDGDTVLRIWDTLLLNPSPETAIDSATISIVLDSCGFNGFHYRARMIWKMLKQMEIPLNGNNYNSYIECLCRSNGRKGWDEARRVALEEMIQPGGGNGARTRDARHPLLEEKTVNILISFARQKRFSSEEIADLEAWKINLFPENM</sequence>
<keyword evidence="7" id="KW-1185">Reference proteome</keyword>
<protein>
    <recommendedName>
        <fullName evidence="8">Pentacotripeptide-repeat region of PRORP domain-containing protein</fullName>
    </recommendedName>
</protein>
<dbReference type="Pfam" id="PF13041">
    <property type="entry name" value="PPR_2"/>
    <property type="match status" value="2"/>
</dbReference>
<organism evidence="6 7">
    <name type="scientific">Apophysomyces ossiformis</name>
    <dbReference type="NCBI Taxonomy" id="679940"/>
    <lineage>
        <taxon>Eukaryota</taxon>
        <taxon>Fungi</taxon>
        <taxon>Fungi incertae sedis</taxon>
        <taxon>Mucoromycota</taxon>
        <taxon>Mucoromycotina</taxon>
        <taxon>Mucoromycetes</taxon>
        <taxon>Mucorales</taxon>
        <taxon>Mucorineae</taxon>
        <taxon>Mucoraceae</taxon>
        <taxon>Apophysomyces</taxon>
    </lineage>
</organism>
<comment type="caution">
    <text evidence="6">The sequence shown here is derived from an EMBL/GenBank/DDBJ whole genome shotgun (WGS) entry which is preliminary data.</text>
</comment>
<dbReference type="OrthoDB" id="185373at2759"/>
<dbReference type="PANTHER" id="PTHR47447:SF17">
    <property type="entry name" value="OS12G0638900 PROTEIN"/>
    <property type="match status" value="1"/>
</dbReference>
<feature type="repeat" description="PPR" evidence="5">
    <location>
        <begin position="209"/>
        <end position="243"/>
    </location>
</feature>
<comment type="similarity">
    <text evidence="1">Belongs to the CCM1 family.</text>
</comment>
<evidence type="ECO:0000256" key="4">
    <source>
        <dbReference type="ARBA" id="ARBA00044511"/>
    </source>
</evidence>
<feature type="repeat" description="PPR" evidence="5">
    <location>
        <begin position="174"/>
        <end position="208"/>
    </location>
</feature>
<proteinExistence type="inferred from homology"/>
<reference evidence="6" key="1">
    <citation type="submission" date="2020-01" db="EMBL/GenBank/DDBJ databases">
        <title>Genome Sequencing of Three Apophysomyces-Like Fungal Strains Confirms a Novel Fungal Genus in the Mucoromycota with divergent Burkholderia-like Endosymbiotic Bacteria.</title>
        <authorList>
            <person name="Stajich J.E."/>
            <person name="Macias A.M."/>
            <person name="Carter-House D."/>
            <person name="Lovett B."/>
            <person name="Kasson L.R."/>
            <person name="Berry K."/>
            <person name="Grigoriev I."/>
            <person name="Chang Y."/>
            <person name="Spatafora J."/>
            <person name="Kasson M.T."/>
        </authorList>
    </citation>
    <scope>NUCLEOTIDE SEQUENCE</scope>
    <source>
        <strain evidence="6">NRRL A-21654</strain>
    </source>
</reference>
<dbReference type="Gene3D" id="1.25.40.10">
    <property type="entry name" value="Tetratricopeptide repeat domain"/>
    <property type="match status" value="4"/>
</dbReference>
<evidence type="ECO:0000313" key="7">
    <source>
        <dbReference type="Proteomes" id="UP000605846"/>
    </source>
</evidence>
<evidence type="ECO:0008006" key="8">
    <source>
        <dbReference type="Google" id="ProtNLM"/>
    </source>
</evidence>
<name>A0A8H7ES98_9FUNG</name>
<evidence type="ECO:0000313" key="6">
    <source>
        <dbReference type="EMBL" id="KAF7729008.1"/>
    </source>
</evidence>
<dbReference type="Pfam" id="PF01535">
    <property type="entry name" value="PPR"/>
    <property type="match status" value="2"/>
</dbReference>
<dbReference type="PROSITE" id="PS51375">
    <property type="entry name" value="PPR"/>
    <property type="match status" value="5"/>
</dbReference>
<evidence type="ECO:0000256" key="2">
    <source>
        <dbReference type="ARBA" id="ARBA00022737"/>
    </source>
</evidence>
<dbReference type="PANTHER" id="PTHR47447">
    <property type="entry name" value="OS03G0856100 PROTEIN"/>
    <property type="match status" value="1"/>
</dbReference>
<dbReference type="Pfam" id="PF13812">
    <property type="entry name" value="PPR_3"/>
    <property type="match status" value="2"/>
</dbReference>
<dbReference type="EMBL" id="JABAYA010000029">
    <property type="protein sequence ID" value="KAF7729008.1"/>
    <property type="molecule type" value="Genomic_DNA"/>
</dbReference>
<dbReference type="AlphaFoldDB" id="A0A8H7ES98"/>
<feature type="repeat" description="PPR" evidence="5">
    <location>
        <begin position="315"/>
        <end position="349"/>
    </location>
</feature>
<evidence type="ECO:0000256" key="1">
    <source>
        <dbReference type="ARBA" id="ARBA00006192"/>
    </source>
</evidence>
<dbReference type="Proteomes" id="UP000605846">
    <property type="component" value="Unassembled WGS sequence"/>
</dbReference>
<dbReference type="InterPro" id="IPR002885">
    <property type="entry name" value="PPR_rpt"/>
</dbReference>
<keyword evidence="2" id="KW-0677">Repeat</keyword>
<dbReference type="NCBIfam" id="TIGR00756">
    <property type="entry name" value="PPR"/>
    <property type="match status" value="5"/>
</dbReference>
<feature type="repeat" description="PPR" evidence="5">
    <location>
        <begin position="350"/>
        <end position="384"/>
    </location>
</feature>
<accession>A0A8H7ES98</accession>
<gene>
    <name evidence="6" type="ORF">EC973_005039</name>
</gene>
<evidence type="ECO:0000256" key="3">
    <source>
        <dbReference type="ARBA" id="ARBA00044493"/>
    </source>
</evidence>
<feature type="repeat" description="PPR" evidence="5">
    <location>
        <begin position="139"/>
        <end position="173"/>
    </location>
</feature>